<dbReference type="Gene3D" id="3.40.50.300">
    <property type="entry name" value="P-loop containing nucleotide triphosphate hydrolases"/>
    <property type="match status" value="2"/>
</dbReference>
<dbReference type="InterPro" id="IPR003593">
    <property type="entry name" value="AAA+_ATPase"/>
</dbReference>
<dbReference type="InterPro" id="IPR010929">
    <property type="entry name" value="PDR_CDR_ABC"/>
</dbReference>
<evidence type="ECO:0000256" key="2">
    <source>
        <dbReference type="ARBA" id="ARBA00006012"/>
    </source>
</evidence>
<dbReference type="GO" id="GO:0016887">
    <property type="term" value="F:ATP hydrolysis activity"/>
    <property type="evidence" value="ECO:0007669"/>
    <property type="project" value="InterPro"/>
</dbReference>
<accession>A0A875SB80</accession>
<dbReference type="RefSeq" id="XP_038779739.1">
    <property type="nucleotide sequence ID" value="XM_038923811.1"/>
</dbReference>
<feature type="domain" description="ABC transporter" evidence="12">
    <location>
        <begin position="108"/>
        <end position="359"/>
    </location>
</feature>
<dbReference type="GO" id="GO:0016020">
    <property type="term" value="C:membrane"/>
    <property type="evidence" value="ECO:0007669"/>
    <property type="project" value="UniProtKB-SubCell"/>
</dbReference>
<evidence type="ECO:0000313" key="14">
    <source>
        <dbReference type="Proteomes" id="UP000662931"/>
    </source>
</evidence>
<feature type="domain" description="ABC transporter" evidence="12">
    <location>
        <begin position="808"/>
        <end position="1049"/>
    </location>
</feature>
<proteinExistence type="inferred from homology"/>
<dbReference type="GO" id="GO:0140359">
    <property type="term" value="F:ABC-type transporter activity"/>
    <property type="evidence" value="ECO:0007669"/>
    <property type="project" value="InterPro"/>
</dbReference>
<reference evidence="13" key="1">
    <citation type="submission" date="2020-10" db="EMBL/GenBank/DDBJ databases">
        <authorList>
            <person name="Roach M.J.R."/>
        </authorList>
    </citation>
    <scope>NUCLEOTIDE SEQUENCE</scope>
    <source>
        <strain evidence="13">CBS 1945</strain>
    </source>
</reference>
<dbReference type="KEGG" id="bnn:FOA43_003560"/>
<dbReference type="InterPro" id="IPR034003">
    <property type="entry name" value="ABCG_PDR_2"/>
</dbReference>
<feature type="region of interest" description="Disordered" evidence="10">
    <location>
        <begin position="771"/>
        <end position="799"/>
    </location>
</feature>
<evidence type="ECO:0000313" key="13">
    <source>
        <dbReference type="EMBL" id="QPG76174.1"/>
    </source>
</evidence>
<sequence length="1310" mass="147851">MNNPIEKTIDTIHNDKLEIGRRETVGSSALKVRPSSSLAMEIDPETFVLKDSLQELCEKNSDNGIIPRPIDVIFQHMSTVGRNNASNILIDAGTAFFYMMFFPVLKLIQRLNPHKAPKPEKFRTLIKDFTGIVKAGSLTLVIGRPGSGCSTLLKTLAGHTSTFVAIEGDIQYNEIPADRLWSRDQNRLAYIPEEDSHFPFLTVQQTLKFAIACKMPRIRFDQTSQKTYVNTMTDFYTTLLGLNHVKDTLVGNEFVGGISGGERKRVTIAETMATGASEFCYDNAIRGLDSAIALEFVRSLRTFVSVCHTTIILSAYQASENIYNIFDNVLVLYSGHEIYFGPVESAVQYFINMGYAKFPRQTSSDFLTSITNPSARVTNNKSHHQVPQTPEEFEFYWLNSEEYGALIEQISAAIEINKVIESEKDMNHIHQLEKSKIVRKGSPYVTNFFQQLYLCNIRCFQTIRNNTAFNIALLVAAIVQSLIAGSLFYALPNNTTGIFPRGGTLFVSLLYFCVMSLAEVAVFFENRPILFKQRAYLLYHPSAELLARITSSFIIRFVTIIFFSLILYFLTGLRRQAGAFFSFLLFVNLGVLAVNLIFNVISVASADLAVANACSGLLMLSMLVYSSYMVQRPSMYWWFKWFSYCNPILYSFESMITMQFHNHNIPCANQNMVPTGGQYNSMPLSNRVCAFPGAAATRDVYPDSNFVQGDIYLAVSFDYFFKHCWRNLGILFLFAVGLLAIGIAIVETYNPLSDVGGRLLFLKGKLPTQTKDVEAQRSSSENRNDEGRESTGDDPKGEIERLGSNDTFCWSNLCYSVKQNKMLLNDVSGYALPAKLTALMGESGAGKTTLLNVLAERTGSSGIVTGRITVNGELVGSDFHRRTGYVQQQDVHLGALTVRESLIFTARMKRSYKIPDVEKLEYVEHIIRILGIQKYADAIVGNLDSGLNVEQRKKLSIATELVSKPSLVLFLDEPTSGLDSQSAWDIIQVLKTLARAGQTVICSIHQPSAVLFEQFDQIMLFQKGGRVAYSGNIGDNSKTVLDYFVNNGGRKCGLSENPAEYILDVIGAGITTTNTLNWGDIWLRSEESQVVKQRINELDHFDDIRESQKKDSTEFQVPYWFQFWYVLQRTSKTIYRDLHYVLSKFVIFLTVGLLIGFTFWNVNHSIVGMQNAMFANFMSMVLMAPMVNHIQSKVMRSREIYEARERMSGTFHCNVELSYLMPPEGQKCGEYLEEYFQSHTGYVENPNATENCGVCQYAVGDQYLASIGIYYSDRWRNIGFFVVYIVANIVAMLTLYYLFRVRKIFTFKQK</sequence>
<evidence type="ECO:0000256" key="6">
    <source>
        <dbReference type="ARBA" id="ARBA00022741"/>
    </source>
</evidence>
<keyword evidence="9 11" id="KW-0472">Membrane</keyword>
<dbReference type="Pfam" id="PF01061">
    <property type="entry name" value="ABC2_membrane"/>
    <property type="match status" value="2"/>
</dbReference>
<dbReference type="SMART" id="SM00382">
    <property type="entry name" value="AAA"/>
    <property type="match status" value="2"/>
</dbReference>
<dbReference type="Pfam" id="PF19055">
    <property type="entry name" value="ABC2_membrane_7"/>
    <property type="match status" value="1"/>
</dbReference>
<dbReference type="InterPro" id="IPR017871">
    <property type="entry name" value="ABC_transporter-like_CS"/>
</dbReference>
<dbReference type="Pfam" id="PF00005">
    <property type="entry name" value="ABC_tran"/>
    <property type="match status" value="2"/>
</dbReference>
<keyword evidence="4 11" id="KW-0812">Transmembrane</keyword>
<dbReference type="PROSITE" id="PS50893">
    <property type="entry name" value="ABC_TRANSPORTER_2"/>
    <property type="match status" value="2"/>
</dbReference>
<organism evidence="13 14">
    <name type="scientific">Eeniella nana</name>
    <name type="common">Yeast</name>
    <name type="synonym">Brettanomyces nanus</name>
    <dbReference type="NCBI Taxonomy" id="13502"/>
    <lineage>
        <taxon>Eukaryota</taxon>
        <taxon>Fungi</taxon>
        <taxon>Dikarya</taxon>
        <taxon>Ascomycota</taxon>
        <taxon>Saccharomycotina</taxon>
        <taxon>Pichiomycetes</taxon>
        <taxon>Pichiales</taxon>
        <taxon>Pichiaceae</taxon>
        <taxon>Brettanomyces</taxon>
    </lineage>
</organism>
<dbReference type="CDD" id="cd03233">
    <property type="entry name" value="ABCG_PDR_domain1"/>
    <property type="match status" value="1"/>
</dbReference>
<evidence type="ECO:0000256" key="9">
    <source>
        <dbReference type="ARBA" id="ARBA00023136"/>
    </source>
</evidence>
<evidence type="ECO:0000259" key="12">
    <source>
        <dbReference type="PROSITE" id="PS50893"/>
    </source>
</evidence>
<evidence type="ECO:0000256" key="11">
    <source>
        <dbReference type="SAM" id="Phobius"/>
    </source>
</evidence>
<name>A0A875SB80_EENNA</name>
<dbReference type="CDD" id="cd03232">
    <property type="entry name" value="ABCG_PDR_domain2"/>
    <property type="match status" value="1"/>
</dbReference>
<dbReference type="InterPro" id="IPR013525">
    <property type="entry name" value="ABC2_TM"/>
</dbReference>
<dbReference type="EMBL" id="CP064815">
    <property type="protein sequence ID" value="QPG76174.1"/>
    <property type="molecule type" value="Genomic_DNA"/>
</dbReference>
<dbReference type="GeneID" id="62196960"/>
<dbReference type="Proteomes" id="UP000662931">
    <property type="component" value="Chromosome 4"/>
</dbReference>
<dbReference type="PANTHER" id="PTHR19241">
    <property type="entry name" value="ATP-BINDING CASSETTE TRANSPORTER"/>
    <property type="match status" value="1"/>
</dbReference>
<keyword evidence="6" id="KW-0547">Nucleotide-binding</keyword>
<dbReference type="GO" id="GO:1990961">
    <property type="term" value="P:xenobiotic detoxification by transmembrane export across the plasma membrane"/>
    <property type="evidence" value="ECO:0007669"/>
    <property type="project" value="UniProtKB-ARBA"/>
</dbReference>
<keyword evidence="3" id="KW-0813">Transport</keyword>
<dbReference type="InterPro" id="IPR003439">
    <property type="entry name" value="ABC_transporter-like_ATP-bd"/>
</dbReference>
<feature type="transmembrane region" description="Helical" evidence="11">
    <location>
        <begin position="1172"/>
        <end position="1190"/>
    </location>
</feature>
<keyword evidence="14" id="KW-1185">Reference proteome</keyword>
<feature type="transmembrane region" description="Helical" evidence="11">
    <location>
        <begin position="1138"/>
        <end position="1160"/>
    </location>
</feature>
<evidence type="ECO:0000256" key="8">
    <source>
        <dbReference type="ARBA" id="ARBA00022989"/>
    </source>
</evidence>
<comment type="subcellular location">
    <subcellularLocation>
        <location evidence="1">Membrane</location>
        <topology evidence="1">Multi-pass membrane protein</topology>
    </subcellularLocation>
</comment>
<evidence type="ECO:0000256" key="10">
    <source>
        <dbReference type="SAM" id="MobiDB-lite"/>
    </source>
</evidence>
<evidence type="ECO:0000256" key="7">
    <source>
        <dbReference type="ARBA" id="ARBA00022840"/>
    </source>
</evidence>
<feature type="transmembrane region" description="Helical" evidence="11">
    <location>
        <begin position="577"/>
        <end position="598"/>
    </location>
</feature>
<feature type="transmembrane region" description="Helical" evidence="11">
    <location>
        <begin position="1278"/>
        <end position="1299"/>
    </location>
</feature>
<dbReference type="InterPro" id="IPR034001">
    <property type="entry name" value="ABCG_PDR_1"/>
</dbReference>
<feature type="transmembrane region" description="Helical" evidence="11">
    <location>
        <begin position="610"/>
        <end position="630"/>
    </location>
</feature>
<dbReference type="Pfam" id="PF06422">
    <property type="entry name" value="PDR_CDR"/>
    <property type="match status" value="1"/>
</dbReference>
<dbReference type="FunFam" id="3.40.50.300:FF:000054">
    <property type="entry name" value="ABC multidrug transporter atrF"/>
    <property type="match status" value="1"/>
</dbReference>
<dbReference type="InterPro" id="IPR043926">
    <property type="entry name" value="ABCG_dom"/>
</dbReference>
<gene>
    <name evidence="13" type="ORF">FOA43_003560</name>
</gene>
<feature type="transmembrane region" description="Helical" evidence="11">
    <location>
        <begin position="728"/>
        <end position="749"/>
    </location>
</feature>
<evidence type="ECO:0000256" key="3">
    <source>
        <dbReference type="ARBA" id="ARBA00022448"/>
    </source>
</evidence>
<dbReference type="GO" id="GO:0005524">
    <property type="term" value="F:ATP binding"/>
    <property type="evidence" value="ECO:0007669"/>
    <property type="project" value="UniProtKB-KW"/>
</dbReference>
<protein>
    <recommendedName>
        <fullName evidence="12">ABC transporter domain-containing protein</fullName>
    </recommendedName>
</protein>
<keyword evidence="7" id="KW-0067">ATP-binding</keyword>
<feature type="transmembrane region" description="Helical" evidence="11">
    <location>
        <begin position="503"/>
        <end position="524"/>
    </location>
</feature>
<evidence type="ECO:0000256" key="1">
    <source>
        <dbReference type="ARBA" id="ARBA00004141"/>
    </source>
</evidence>
<evidence type="ECO:0000256" key="4">
    <source>
        <dbReference type="ARBA" id="ARBA00022692"/>
    </source>
</evidence>
<keyword evidence="5" id="KW-0677">Repeat</keyword>
<dbReference type="PROSITE" id="PS00211">
    <property type="entry name" value="ABC_TRANSPORTER_1"/>
    <property type="match status" value="1"/>
</dbReference>
<dbReference type="SUPFAM" id="SSF52540">
    <property type="entry name" value="P-loop containing nucleoside triphosphate hydrolases"/>
    <property type="match status" value="2"/>
</dbReference>
<dbReference type="InterPro" id="IPR027417">
    <property type="entry name" value="P-loop_NTPase"/>
</dbReference>
<feature type="transmembrane region" description="Helical" evidence="11">
    <location>
        <begin position="545"/>
        <end position="571"/>
    </location>
</feature>
<evidence type="ECO:0000256" key="5">
    <source>
        <dbReference type="ARBA" id="ARBA00022737"/>
    </source>
</evidence>
<comment type="similarity">
    <text evidence="2">Belongs to the ABC transporter superfamily. ABCG family. PDR (TC 3.A.1.205) subfamily.</text>
</comment>
<feature type="transmembrane region" description="Helical" evidence="11">
    <location>
        <begin position="468"/>
        <end position="491"/>
    </location>
</feature>
<keyword evidence="8 11" id="KW-1133">Transmembrane helix</keyword>
<dbReference type="OrthoDB" id="245989at2759"/>